<dbReference type="SMART" id="SM00889">
    <property type="entry name" value="EFG_IV"/>
    <property type="match status" value="1"/>
</dbReference>
<dbReference type="GO" id="GO:0003746">
    <property type="term" value="F:translation elongation factor activity"/>
    <property type="evidence" value="ECO:0007669"/>
    <property type="project" value="UniProtKB-KW"/>
</dbReference>
<keyword evidence="5" id="KW-1185">Reference proteome</keyword>
<keyword evidence="1" id="KW-0547">Nucleotide-binding</keyword>
<dbReference type="SUPFAM" id="SSF54211">
    <property type="entry name" value="Ribosomal protein S5 domain 2-like"/>
    <property type="match status" value="1"/>
</dbReference>
<name>A0A4V2EU80_9PSEU</name>
<dbReference type="RefSeq" id="WP_130343455.1">
    <property type="nucleotide sequence ID" value="NZ_SGWQ01000002.1"/>
</dbReference>
<comment type="caution">
    <text evidence="4">The sequence shown here is derived from an EMBL/GenBank/DDBJ whole genome shotgun (WGS) entry which is preliminary data.</text>
</comment>
<evidence type="ECO:0000259" key="3">
    <source>
        <dbReference type="SMART" id="SM00889"/>
    </source>
</evidence>
<evidence type="ECO:0000256" key="2">
    <source>
        <dbReference type="ARBA" id="ARBA00023134"/>
    </source>
</evidence>
<sequence length="127" mass="13393">MSTFPGRPVLGVHVRHIRQTSGPGQVAIVDVDFEPAADGVTIGVAADVDTGDYSFPEDVPRYVEALGEGVCAELAEIGAAPAVAVTVRRIRMHEVDSNEMAFTVAGRLAVREALRRDGDPSGPPDAR</sequence>
<dbReference type="Gene3D" id="3.30.230.10">
    <property type="match status" value="1"/>
</dbReference>
<evidence type="ECO:0000313" key="5">
    <source>
        <dbReference type="Proteomes" id="UP000294257"/>
    </source>
</evidence>
<evidence type="ECO:0000313" key="4">
    <source>
        <dbReference type="EMBL" id="RZS43643.1"/>
    </source>
</evidence>
<dbReference type="InterPro" id="IPR020568">
    <property type="entry name" value="Ribosomal_Su5_D2-typ_SF"/>
</dbReference>
<dbReference type="Pfam" id="PF03764">
    <property type="entry name" value="EFG_IV"/>
    <property type="match status" value="1"/>
</dbReference>
<dbReference type="EMBL" id="SGWQ01000002">
    <property type="protein sequence ID" value="RZS43643.1"/>
    <property type="molecule type" value="Genomic_DNA"/>
</dbReference>
<dbReference type="AlphaFoldDB" id="A0A4V2EU80"/>
<dbReference type="OrthoDB" id="4238268at2"/>
<gene>
    <name evidence="4" type="ORF">EV193_102624</name>
</gene>
<keyword evidence="2" id="KW-0342">GTP-binding</keyword>
<dbReference type="InterPro" id="IPR014721">
    <property type="entry name" value="Ribsml_uS5_D2-typ_fold_subgr"/>
</dbReference>
<dbReference type="InterPro" id="IPR005517">
    <property type="entry name" value="Transl_elong_EFG/EF2_IV"/>
</dbReference>
<accession>A0A4V2EU80</accession>
<proteinExistence type="predicted"/>
<organism evidence="4 5">
    <name type="scientific">Herbihabitans rhizosphaerae</name>
    <dbReference type="NCBI Taxonomy" id="1872711"/>
    <lineage>
        <taxon>Bacteria</taxon>
        <taxon>Bacillati</taxon>
        <taxon>Actinomycetota</taxon>
        <taxon>Actinomycetes</taxon>
        <taxon>Pseudonocardiales</taxon>
        <taxon>Pseudonocardiaceae</taxon>
        <taxon>Herbihabitans</taxon>
    </lineage>
</organism>
<keyword evidence="4" id="KW-0251">Elongation factor</keyword>
<feature type="domain" description="Translation elongation factor EFG/EF2" evidence="3">
    <location>
        <begin position="1"/>
        <end position="118"/>
    </location>
</feature>
<dbReference type="GO" id="GO:0005525">
    <property type="term" value="F:GTP binding"/>
    <property type="evidence" value="ECO:0007669"/>
    <property type="project" value="UniProtKB-KW"/>
</dbReference>
<dbReference type="Proteomes" id="UP000294257">
    <property type="component" value="Unassembled WGS sequence"/>
</dbReference>
<evidence type="ECO:0000256" key="1">
    <source>
        <dbReference type="ARBA" id="ARBA00022741"/>
    </source>
</evidence>
<keyword evidence="4" id="KW-0648">Protein biosynthesis</keyword>
<protein>
    <submittedName>
        <fullName evidence="4">Elongation factor G-like protein</fullName>
    </submittedName>
</protein>
<reference evidence="4 5" key="1">
    <citation type="submission" date="2019-02" db="EMBL/GenBank/DDBJ databases">
        <title>Genomic Encyclopedia of Type Strains, Phase IV (KMG-IV): sequencing the most valuable type-strain genomes for metagenomic binning, comparative biology and taxonomic classification.</title>
        <authorList>
            <person name="Goeker M."/>
        </authorList>
    </citation>
    <scope>NUCLEOTIDE SEQUENCE [LARGE SCALE GENOMIC DNA]</scope>
    <source>
        <strain evidence="4 5">DSM 101727</strain>
    </source>
</reference>